<evidence type="ECO:0000256" key="6">
    <source>
        <dbReference type="ARBA" id="ARBA00022692"/>
    </source>
</evidence>
<comment type="cofactor">
    <cofactor evidence="1">
        <name>heme b</name>
        <dbReference type="ChEBI" id="CHEBI:60344"/>
    </cofactor>
</comment>
<keyword evidence="5" id="KW-0349">Heme</keyword>
<dbReference type="SUPFAM" id="SSF81342">
    <property type="entry name" value="Transmembrane di-heme cytochromes"/>
    <property type="match status" value="1"/>
</dbReference>
<evidence type="ECO:0000256" key="11">
    <source>
        <dbReference type="ARBA" id="ARBA00023136"/>
    </source>
</evidence>
<evidence type="ECO:0000256" key="9">
    <source>
        <dbReference type="ARBA" id="ARBA00022989"/>
    </source>
</evidence>
<comment type="similarity">
    <text evidence="12">Belongs to the cytochrome b561 family.</text>
</comment>
<keyword evidence="7" id="KW-0479">Metal-binding</keyword>
<evidence type="ECO:0000313" key="16">
    <source>
        <dbReference type="Proteomes" id="UP001516061"/>
    </source>
</evidence>
<evidence type="ECO:0000256" key="3">
    <source>
        <dbReference type="ARBA" id="ARBA00022448"/>
    </source>
</evidence>
<comment type="caution">
    <text evidence="15">The sequence shown here is derived from an EMBL/GenBank/DDBJ whole genome shotgun (WGS) entry which is preliminary data.</text>
</comment>
<dbReference type="Proteomes" id="UP001516061">
    <property type="component" value="Unassembled WGS sequence"/>
</dbReference>
<evidence type="ECO:0000256" key="5">
    <source>
        <dbReference type="ARBA" id="ARBA00022617"/>
    </source>
</evidence>
<evidence type="ECO:0000256" key="7">
    <source>
        <dbReference type="ARBA" id="ARBA00022723"/>
    </source>
</evidence>
<evidence type="ECO:0000256" key="12">
    <source>
        <dbReference type="ARBA" id="ARBA00037975"/>
    </source>
</evidence>
<dbReference type="RefSeq" id="WP_173807508.1">
    <property type="nucleotide sequence ID" value="NZ_JABSNM010000031.1"/>
</dbReference>
<gene>
    <name evidence="15" type="ORF">HNQ01_004260</name>
</gene>
<keyword evidence="10" id="KW-0408">Iron</keyword>
<keyword evidence="3" id="KW-0813">Transport</keyword>
<proteinExistence type="inferred from homology"/>
<keyword evidence="4" id="KW-1003">Cell membrane</keyword>
<dbReference type="Pfam" id="PF01292">
    <property type="entry name" value="Ni_hydr_CYTB"/>
    <property type="match status" value="1"/>
</dbReference>
<feature type="domain" description="Cytochrome b561 bacterial/Ni-hydrogenase" evidence="14">
    <location>
        <begin position="12"/>
        <end position="179"/>
    </location>
</feature>
<keyword evidence="9 13" id="KW-1133">Transmembrane helix</keyword>
<evidence type="ECO:0000259" key="14">
    <source>
        <dbReference type="Pfam" id="PF01292"/>
    </source>
</evidence>
<keyword evidence="6 13" id="KW-0812">Transmembrane</keyword>
<dbReference type="EMBL" id="JABSNM010000031">
    <property type="protein sequence ID" value="NRT58492.1"/>
    <property type="molecule type" value="Genomic_DNA"/>
</dbReference>
<protein>
    <submittedName>
        <fullName evidence="15">Cytochrome b561</fullName>
    </submittedName>
</protein>
<dbReference type="InterPro" id="IPR011577">
    <property type="entry name" value="Cyt_b561_bac/Ni-Hgenase"/>
</dbReference>
<evidence type="ECO:0000256" key="2">
    <source>
        <dbReference type="ARBA" id="ARBA00004651"/>
    </source>
</evidence>
<accession>A0ABX2GAN8</accession>
<feature type="transmembrane region" description="Helical" evidence="13">
    <location>
        <begin position="57"/>
        <end position="77"/>
    </location>
</feature>
<evidence type="ECO:0000256" key="10">
    <source>
        <dbReference type="ARBA" id="ARBA00023004"/>
    </source>
</evidence>
<evidence type="ECO:0000313" key="15">
    <source>
        <dbReference type="EMBL" id="NRT58492.1"/>
    </source>
</evidence>
<keyword evidence="11 13" id="KW-0472">Membrane</keyword>
<keyword evidence="8" id="KW-0249">Electron transport</keyword>
<sequence length="181" mass="19676">MSARPSGRPAVHGPVSRLVHWSGALLTIVLLALGLIIDDVVTEGPLHRRLSAWHYGLGMLSLLPLLLRVQWSVLTALGRRRPEPLSPPGLQRWIEQGVHAALLAVLMVMALTGPLMFWSEGEPIHVLGWFSVPSPIEANAALHHYSGRLHDVGAKLMLALLALHVAGALRHGRTSLRRMAG</sequence>
<dbReference type="PANTHER" id="PTHR30529:SF1">
    <property type="entry name" value="CYTOCHROME B561 HOMOLOG 2"/>
    <property type="match status" value="1"/>
</dbReference>
<comment type="subcellular location">
    <subcellularLocation>
        <location evidence="2">Cell membrane</location>
        <topology evidence="2">Multi-pass membrane protein</topology>
    </subcellularLocation>
</comment>
<name>A0ABX2GAN8_9BURK</name>
<evidence type="ECO:0000256" key="1">
    <source>
        <dbReference type="ARBA" id="ARBA00001970"/>
    </source>
</evidence>
<dbReference type="InterPro" id="IPR052168">
    <property type="entry name" value="Cytochrome_b561_oxidase"/>
</dbReference>
<dbReference type="InterPro" id="IPR016174">
    <property type="entry name" value="Di-haem_cyt_TM"/>
</dbReference>
<reference evidence="15 16" key="1">
    <citation type="submission" date="2020-05" db="EMBL/GenBank/DDBJ databases">
        <title>Genomic Encyclopedia of Type Strains, Phase IV (KMG-V): Genome sequencing to study the core and pangenomes of soil and plant-associated prokaryotes.</title>
        <authorList>
            <person name="Whitman W."/>
        </authorList>
    </citation>
    <scope>NUCLEOTIDE SEQUENCE [LARGE SCALE GENOMIC DNA]</scope>
    <source>
        <strain evidence="15 16">C29</strain>
    </source>
</reference>
<dbReference type="PANTHER" id="PTHR30529">
    <property type="entry name" value="CYTOCHROME B561"/>
    <property type="match status" value="1"/>
</dbReference>
<organism evidence="15 16">
    <name type="scientific">Sphaerotilus uruguayifluvii</name>
    <dbReference type="NCBI Taxonomy" id="2735897"/>
    <lineage>
        <taxon>Bacteria</taxon>
        <taxon>Pseudomonadati</taxon>
        <taxon>Pseudomonadota</taxon>
        <taxon>Betaproteobacteria</taxon>
        <taxon>Burkholderiales</taxon>
        <taxon>Sphaerotilaceae</taxon>
        <taxon>Sphaerotilus</taxon>
    </lineage>
</organism>
<evidence type="ECO:0000256" key="8">
    <source>
        <dbReference type="ARBA" id="ARBA00022982"/>
    </source>
</evidence>
<evidence type="ECO:0000256" key="4">
    <source>
        <dbReference type="ARBA" id="ARBA00022475"/>
    </source>
</evidence>
<feature type="transmembrane region" description="Helical" evidence="13">
    <location>
        <begin position="18"/>
        <end position="37"/>
    </location>
</feature>
<feature type="transmembrane region" description="Helical" evidence="13">
    <location>
        <begin position="98"/>
        <end position="118"/>
    </location>
</feature>
<feature type="transmembrane region" description="Helical" evidence="13">
    <location>
        <begin position="152"/>
        <end position="169"/>
    </location>
</feature>
<evidence type="ECO:0000256" key="13">
    <source>
        <dbReference type="SAM" id="Phobius"/>
    </source>
</evidence>
<keyword evidence="16" id="KW-1185">Reference proteome</keyword>